<gene>
    <name evidence="1" type="ORF">WJ0W_002593</name>
</gene>
<dbReference type="Proteomes" id="UP001154322">
    <property type="component" value="Unassembled WGS sequence"/>
</dbReference>
<dbReference type="RefSeq" id="WP_213426984.1">
    <property type="nucleotide sequence ID" value="NZ_AP031286.1"/>
</dbReference>
<keyword evidence="2" id="KW-1185">Reference proteome</keyword>
<sequence length="67" mass="7068">MIFRQLLRSYIGTAVEIMTAHGVTEGTLQSVGSSTLTLKVSPILNGPSGHIAAIPLQAIEVIRIPAK</sequence>
<name>A0ABN8U2R6_9BACL</name>
<dbReference type="EMBL" id="CALYLO010000003">
    <property type="protein sequence ID" value="CAH8245358.1"/>
    <property type="molecule type" value="Genomic_DNA"/>
</dbReference>
<accession>A0ABN8U2R6</accession>
<proteinExistence type="predicted"/>
<evidence type="ECO:0000313" key="1">
    <source>
        <dbReference type="EMBL" id="CAH8245358.1"/>
    </source>
</evidence>
<comment type="caution">
    <text evidence="1">The sequence shown here is derived from an EMBL/GenBank/DDBJ whole genome shotgun (WGS) entry which is preliminary data.</text>
</comment>
<protein>
    <recommendedName>
        <fullName evidence="3">DUF2642 domain-containing protein</fullName>
    </recommendedName>
</protein>
<organism evidence="1 2">
    <name type="scientific">Paenibacillus melissococcoides</name>
    <dbReference type="NCBI Taxonomy" id="2912268"/>
    <lineage>
        <taxon>Bacteria</taxon>
        <taxon>Bacillati</taxon>
        <taxon>Bacillota</taxon>
        <taxon>Bacilli</taxon>
        <taxon>Bacillales</taxon>
        <taxon>Paenibacillaceae</taxon>
        <taxon>Paenibacillus</taxon>
    </lineage>
</organism>
<evidence type="ECO:0008006" key="3">
    <source>
        <dbReference type="Google" id="ProtNLM"/>
    </source>
</evidence>
<reference evidence="1" key="1">
    <citation type="submission" date="2022-06" db="EMBL/GenBank/DDBJ databases">
        <authorList>
            <person name="Dietemann V."/>
            <person name="Ory F."/>
            <person name="Dainat B."/>
            <person name="Oberhansli S."/>
        </authorList>
    </citation>
    <scope>NUCLEOTIDE SEQUENCE</scope>
    <source>
        <strain evidence="1">Ena-SAMPLE-TAB-26-04-2022-14:26:32:270-5432</strain>
    </source>
</reference>
<evidence type="ECO:0000313" key="2">
    <source>
        <dbReference type="Proteomes" id="UP001154322"/>
    </source>
</evidence>